<dbReference type="EMBL" id="GEBQ01019079">
    <property type="protein sequence ID" value="JAT20898.1"/>
    <property type="molecule type" value="Transcribed_RNA"/>
</dbReference>
<feature type="chain" id="PRO_5008587258" evidence="1">
    <location>
        <begin position="18"/>
        <end position="342"/>
    </location>
</feature>
<accession>A0A1B6LB36</accession>
<feature type="non-terminal residue" evidence="2">
    <location>
        <position position="342"/>
    </location>
</feature>
<evidence type="ECO:0000313" key="2">
    <source>
        <dbReference type="EMBL" id="JAT20898.1"/>
    </source>
</evidence>
<gene>
    <name evidence="2" type="ORF">g.2083</name>
</gene>
<dbReference type="AlphaFoldDB" id="A0A1B6LB36"/>
<sequence>MIQTMIVNLLTVSICSAISPNQLIALTKLQMPRVPSLPNLEILTNLSREPLQMVYDYPTSVLYAWERLRVKTALIDGYFNMPLTLDELLTSDDQSPLEYEIIEKDDELNVDVYSHVQDPRFCLLYDTFGNIAGVRFSYLKSDVTSKAEAQNLMFPYNYKNISMFGSSIYWKKPVWYASILFTSPENLMAGGREDTMGLAAEALYAKLDGVWVELPRDECDAEARGFVRQSCSLGKGMQYIYGMNRSLRCDDLQGLSLLYENGHLVGAGLITFGAPSCRDGCREWYESLSLGKFKKMVRNGPSCMTDWYKKYGVISLHIYLNRFPRFIMCNWPWQRKNRCKRL</sequence>
<keyword evidence="1" id="KW-0732">Signal</keyword>
<reference evidence="2" key="1">
    <citation type="submission" date="2015-11" db="EMBL/GenBank/DDBJ databases">
        <title>De novo transcriptome assembly of four potential Pierce s Disease insect vectors from Arizona vineyards.</title>
        <authorList>
            <person name="Tassone E.E."/>
        </authorList>
    </citation>
    <scope>NUCLEOTIDE SEQUENCE</scope>
</reference>
<feature type="signal peptide" evidence="1">
    <location>
        <begin position="1"/>
        <end position="17"/>
    </location>
</feature>
<name>A0A1B6LB36_9HEMI</name>
<evidence type="ECO:0000256" key="1">
    <source>
        <dbReference type="SAM" id="SignalP"/>
    </source>
</evidence>
<protein>
    <submittedName>
        <fullName evidence="2">Uncharacterized protein</fullName>
    </submittedName>
</protein>
<organism evidence="2">
    <name type="scientific">Graphocephala atropunctata</name>
    <dbReference type="NCBI Taxonomy" id="36148"/>
    <lineage>
        <taxon>Eukaryota</taxon>
        <taxon>Metazoa</taxon>
        <taxon>Ecdysozoa</taxon>
        <taxon>Arthropoda</taxon>
        <taxon>Hexapoda</taxon>
        <taxon>Insecta</taxon>
        <taxon>Pterygota</taxon>
        <taxon>Neoptera</taxon>
        <taxon>Paraneoptera</taxon>
        <taxon>Hemiptera</taxon>
        <taxon>Auchenorrhyncha</taxon>
        <taxon>Membracoidea</taxon>
        <taxon>Cicadellidae</taxon>
        <taxon>Cicadellinae</taxon>
        <taxon>Cicadellini</taxon>
        <taxon>Graphocephala</taxon>
    </lineage>
</organism>
<proteinExistence type="predicted"/>